<dbReference type="FunCoup" id="F0ZP91">
    <property type="interactions" value="937"/>
</dbReference>
<dbReference type="InParanoid" id="F0ZP91"/>
<dbReference type="KEGG" id="dpp:DICPUDRAFT_35395"/>
<dbReference type="InterPro" id="IPR008615">
    <property type="entry name" value="FNIP"/>
</dbReference>
<dbReference type="PANTHER" id="PTHR32134:SF175">
    <property type="entry name" value="FNIP REPEAT-CONTAINING PROTEIN"/>
    <property type="match status" value="1"/>
</dbReference>
<dbReference type="OrthoDB" id="439743at2759"/>
<keyword evidence="3" id="KW-1185">Reference proteome</keyword>
<keyword evidence="1" id="KW-0677">Repeat</keyword>
<dbReference type="VEuPathDB" id="AmoebaDB:DICPUDRAFT_35395"/>
<dbReference type="Proteomes" id="UP000001064">
    <property type="component" value="Unassembled WGS sequence"/>
</dbReference>
<dbReference type="InterPro" id="IPR051251">
    <property type="entry name" value="STK_FNIP-Repeat"/>
</dbReference>
<dbReference type="RefSeq" id="XP_003289234.1">
    <property type="nucleotide sequence ID" value="XM_003289186.1"/>
</dbReference>
<gene>
    <name evidence="2" type="ORF">DICPUDRAFT_35395</name>
</gene>
<dbReference type="EMBL" id="GL871106">
    <property type="protein sequence ID" value="EGC34224.1"/>
    <property type="molecule type" value="Genomic_DNA"/>
</dbReference>
<dbReference type="Pfam" id="PF05725">
    <property type="entry name" value="FNIP"/>
    <property type="match status" value="3"/>
</dbReference>
<dbReference type="OMA" id="CIKVILV"/>
<dbReference type="PANTHER" id="PTHR32134">
    <property type="entry name" value="FNIP REPEAT-CONTAINING PROTEIN"/>
    <property type="match status" value="1"/>
</dbReference>
<reference evidence="3" key="1">
    <citation type="journal article" date="2011" name="Genome Biol.">
        <title>Comparative genomics of the social amoebae Dictyostelium discoideum and Dictyostelium purpureum.</title>
        <authorList>
            <consortium name="US DOE Joint Genome Institute (JGI-PGF)"/>
            <person name="Sucgang R."/>
            <person name="Kuo A."/>
            <person name="Tian X."/>
            <person name="Salerno W."/>
            <person name="Parikh A."/>
            <person name="Feasley C.L."/>
            <person name="Dalin E."/>
            <person name="Tu H."/>
            <person name="Huang E."/>
            <person name="Barry K."/>
            <person name="Lindquist E."/>
            <person name="Shapiro H."/>
            <person name="Bruce D."/>
            <person name="Schmutz J."/>
            <person name="Salamov A."/>
            <person name="Fey P."/>
            <person name="Gaudet P."/>
            <person name="Anjard C."/>
            <person name="Babu M.M."/>
            <person name="Basu S."/>
            <person name="Bushmanova Y."/>
            <person name="van der Wel H."/>
            <person name="Katoh-Kurasawa M."/>
            <person name="Dinh C."/>
            <person name="Coutinho P.M."/>
            <person name="Saito T."/>
            <person name="Elias M."/>
            <person name="Schaap P."/>
            <person name="Kay R.R."/>
            <person name="Henrissat B."/>
            <person name="Eichinger L."/>
            <person name="Rivero F."/>
            <person name="Putnam N.H."/>
            <person name="West C.M."/>
            <person name="Loomis W.F."/>
            <person name="Chisholm R.L."/>
            <person name="Shaulsky G."/>
            <person name="Strassmann J.E."/>
            <person name="Queller D.C."/>
            <person name="Kuspa A."/>
            <person name="Grigoriev I.V."/>
        </authorList>
    </citation>
    <scope>NUCLEOTIDE SEQUENCE [LARGE SCALE GENOMIC DNA]</scope>
    <source>
        <strain evidence="3">QSDP1</strain>
    </source>
</reference>
<protein>
    <submittedName>
        <fullName evidence="2">Uncharacterized protein</fullName>
    </submittedName>
</protein>
<evidence type="ECO:0000313" key="3">
    <source>
        <dbReference type="Proteomes" id="UP000001064"/>
    </source>
</evidence>
<accession>F0ZP91</accession>
<evidence type="ECO:0000256" key="1">
    <source>
        <dbReference type="ARBA" id="ARBA00022737"/>
    </source>
</evidence>
<dbReference type="eggNOG" id="ENOG502REV9">
    <property type="taxonomic scope" value="Eukaryota"/>
</dbReference>
<evidence type="ECO:0000313" key="2">
    <source>
        <dbReference type="EMBL" id="EGC34224.1"/>
    </source>
</evidence>
<dbReference type="AlphaFoldDB" id="F0ZP91"/>
<sequence length="217" mass="24594">MNNLIKQNVYQHGEQYETIPENTNILIFHNRFNLTIKPSYIPSSVTHIIFGAFFNKQILINTFPKGVQFIQFGNQFDQAIIPLSIPDTVQQLTFGDCFNQTMTEGCLPSSIIKLVYGDCFNQELNCNSVPSSVKYLKLGSYNRQIKDLKKGCVTQDKIISYKVKGSLPSSIEQLSFGPTFNQNIPDEIISSCIKVILVPKTCTYNSSSIYFDKIKCF</sequence>
<dbReference type="GeneID" id="10500220"/>
<name>F0ZP91_DICPU</name>
<proteinExistence type="predicted"/>
<organism evidence="2 3">
    <name type="scientific">Dictyostelium purpureum</name>
    <name type="common">Slime mold</name>
    <dbReference type="NCBI Taxonomy" id="5786"/>
    <lineage>
        <taxon>Eukaryota</taxon>
        <taxon>Amoebozoa</taxon>
        <taxon>Evosea</taxon>
        <taxon>Eumycetozoa</taxon>
        <taxon>Dictyostelia</taxon>
        <taxon>Dictyosteliales</taxon>
        <taxon>Dictyosteliaceae</taxon>
        <taxon>Dictyostelium</taxon>
    </lineage>
</organism>